<evidence type="ECO:0000256" key="1">
    <source>
        <dbReference type="ARBA" id="ARBA00010996"/>
    </source>
</evidence>
<evidence type="ECO:0000313" key="5">
    <source>
        <dbReference type="EMBL" id="NSL87147.1"/>
    </source>
</evidence>
<dbReference type="SUPFAM" id="SSF52833">
    <property type="entry name" value="Thioredoxin-like"/>
    <property type="match status" value="1"/>
</dbReference>
<feature type="binding site" evidence="2">
    <location>
        <position position="179"/>
    </location>
    <ligand>
        <name>Cu cation</name>
        <dbReference type="ChEBI" id="CHEBI:23378"/>
    </ligand>
</feature>
<keyword evidence="2" id="KW-0479">Metal-binding</keyword>
<feature type="binding site" evidence="2">
    <location>
        <position position="93"/>
    </location>
    <ligand>
        <name>Cu cation</name>
        <dbReference type="ChEBI" id="CHEBI:23378"/>
    </ligand>
</feature>
<dbReference type="InterPro" id="IPR003782">
    <property type="entry name" value="SCO1/SenC"/>
</dbReference>
<proteinExistence type="inferred from homology"/>
<dbReference type="AlphaFoldDB" id="A0A9Q5DAW9"/>
<evidence type="ECO:0000256" key="3">
    <source>
        <dbReference type="PIRSR" id="PIRSR603782-2"/>
    </source>
</evidence>
<reference evidence="5" key="1">
    <citation type="submission" date="2020-05" db="EMBL/GenBank/DDBJ databases">
        <title>Chitinophaga laudate sp. nov., isolated from a tropical peat swamp.</title>
        <authorList>
            <person name="Goh C.B.S."/>
            <person name="Lee M.S."/>
            <person name="Parimannan S."/>
            <person name="Pasbakhsh P."/>
            <person name="Yule C.M."/>
            <person name="Rajandas H."/>
            <person name="Loke S."/>
            <person name="Croft L."/>
            <person name="Tan J.B.L."/>
        </authorList>
    </citation>
    <scope>NUCLEOTIDE SEQUENCE</scope>
    <source>
        <strain evidence="5">Mgbs1</strain>
    </source>
</reference>
<dbReference type="InterPro" id="IPR036249">
    <property type="entry name" value="Thioredoxin-like_sf"/>
</dbReference>
<keyword evidence="3" id="KW-1015">Disulfide bond</keyword>
<dbReference type="PANTHER" id="PTHR12151:SF25">
    <property type="entry name" value="LINALOOL DEHYDRATASE_ISOMERASE DOMAIN-CONTAINING PROTEIN"/>
    <property type="match status" value="1"/>
</dbReference>
<protein>
    <submittedName>
        <fullName evidence="5">SCO family protein</fullName>
    </submittedName>
</protein>
<dbReference type="Pfam" id="PF02630">
    <property type="entry name" value="SCO1-SenC"/>
    <property type="match status" value="1"/>
</dbReference>
<feature type="disulfide bond" description="Redox-active" evidence="3">
    <location>
        <begin position="89"/>
        <end position="93"/>
    </location>
</feature>
<evidence type="ECO:0000256" key="2">
    <source>
        <dbReference type="PIRSR" id="PIRSR603782-1"/>
    </source>
</evidence>
<dbReference type="Proteomes" id="UP000281028">
    <property type="component" value="Unassembled WGS sequence"/>
</dbReference>
<dbReference type="CDD" id="cd02968">
    <property type="entry name" value="SCO"/>
    <property type="match status" value="1"/>
</dbReference>
<dbReference type="Gene3D" id="3.40.30.10">
    <property type="entry name" value="Glutaredoxin"/>
    <property type="match status" value="1"/>
</dbReference>
<comment type="similarity">
    <text evidence="1">Belongs to the SCO1/2 family.</text>
</comment>
<name>A0A9Q5DAW9_9BACT</name>
<evidence type="ECO:0000313" key="6">
    <source>
        <dbReference type="Proteomes" id="UP000281028"/>
    </source>
</evidence>
<keyword evidence="4" id="KW-0812">Transmembrane</keyword>
<keyword evidence="4" id="KW-0472">Membrane</keyword>
<keyword evidence="4" id="KW-1133">Transmembrane helix</keyword>
<feature type="transmembrane region" description="Helical" evidence="4">
    <location>
        <begin position="20"/>
        <end position="39"/>
    </location>
</feature>
<organism evidence="5 6">
    <name type="scientific">Chitinophaga solisilvae</name>
    <dbReference type="NCBI Taxonomy" id="1233460"/>
    <lineage>
        <taxon>Bacteria</taxon>
        <taxon>Pseudomonadati</taxon>
        <taxon>Bacteroidota</taxon>
        <taxon>Chitinophagia</taxon>
        <taxon>Chitinophagales</taxon>
        <taxon>Chitinophagaceae</taxon>
        <taxon>Chitinophaga</taxon>
    </lineage>
</organism>
<keyword evidence="6" id="KW-1185">Reference proteome</keyword>
<keyword evidence="2" id="KW-0186">Copper</keyword>
<feature type="binding site" evidence="2">
    <location>
        <position position="89"/>
    </location>
    <ligand>
        <name>Cu cation</name>
        <dbReference type="ChEBI" id="CHEBI:23378"/>
    </ligand>
</feature>
<dbReference type="PANTHER" id="PTHR12151">
    <property type="entry name" value="ELECTRON TRANSPORT PROTIN SCO1/SENC FAMILY MEMBER"/>
    <property type="match status" value="1"/>
</dbReference>
<dbReference type="GO" id="GO:0046872">
    <property type="term" value="F:metal ion binding"/>
    <property type="evidence" value="ECO:0007669"/>
    <property type="project" value="UniProtKB-KW"/>
</dbReference>
<gene>
    <name evidence="5" type="ORF">ECE50_009920</name>
</gene>
<comment type="caution">
    <text evidence="5">The sequence shown here is derived from an EMBL/GenBank/DDBJ whole genome shotgun (WGS) entry which is preliminary data.</text>
</comment>
<accession>A0A9Q5DAW9</accession>
<dbReference type="EMBL" id="RIAR02000001">
    <property type="protein sequence ID" value="NSL87147.1"/>
    <property type="molecule type" value="Genomic_DNA"/>
</dbReference>
<sequence length="219" mass="25732">MPSKREIKARNYLAKKNFSIFLLSVVIFIALGLIVNSFIQRKAKRILPVSKIISYNNISLSFINQHGQMRNDTSFNKKIRLIHFFHTGCTGICPLMSQSLKRVYNLFQHQKNFYILSYSVDPEQDSIPVLKVYASKQNVTNDSWQFFTGKIKDIRDLAIKKYVIDTMPFPEIDQKMHLHSEYVILIDQKNQVRGIYNATDFIDVDRLIEDLRLFFDQEQ</sequence>
<evidence type="ECO:0000256" key="4">
    <source>
        <dbReference type="SAM" id="Phobius"/>
    </source>
</evidence>